<dbReference type="Proteomes" id="UP001139887">
    <property type="component" value="Unassembled WGS sequence"/>
</dbReference>
<feature type="region of interest" description="Disordered" evidence="1">
    <location>
        <begin position="109"/>
        <end position="136"/>
    </location>
</feature>
<name>A0A9W8LYP5_9FUNG</name>
<proteinExistence type="predicted"/>
<protein>
    <submittedName>
        <fullName evidence="2">Uncharacterized protein</fullName>
    </submittedName>
</protein>
<evidence type="ECO:0000256" key="1">
    <source>
        <dbReference type="SAM" id="MobiDB-lite"/>
    </source>
</evidence>
<accession>A0A9W8LYP5</accession>
<feature type="non-terminal residue" evidence="2">
    <location>
        <position position="248"/>
    </location>
</feature>
<organism evidence="2 3">
    <name type="scientific">Coemansia brasiliensis</name>
    <dbReference type="NCBI Taxonomy" id="2650707"/>
    <lineage>
        <taxon>Eukaryota</taxon>
        <taxon>Fungi</taxon>
        <taxon>Fungi incertae sedis</taxon>
        <taxon>Zoopagomycota</taxon>
        <taxon>Kickxellomycotina</taxon>
        <taxon>Kickxellomycetes</taxon>
        <taxon>Kickxellales</taxon>
        <taxon>Kickxellaceae</taxon>
        <taxon>Coemansia</taxon>
    </lineage>
</organism>
<keyword evidence="3" id="KW-1185">Reference proteome</keyword>
<gene>
    <name evidence="2" type="ORF">IWW36_003289</name>
</gene>
<sequence length="248" mass="25486">MTCAPGTVCFAQGNTILCSYPVDTANQPPPASGSLVAGAQCSFASPFDEYMCPGANGQHDYYLRCLSGTFVHFACPPGTVCIKNEGQNMFCGMRGQNYAGAAATENTLSTASAETSEKSESSPVIDIGGSTSDAGWPDIDIGGFTSEDSTPAIDIGGSTSETKLAIDVGESTSETDSEIDVGGSASELSLNIDIEASTSENSVIVDIGASVNEGTNTNHGLFDDLPPLFPDTSSGMVHSNTESTENTE</sequence>
<feature type="compositionally biased region" description="Polar residues" evidence="1">
    <location>
        <begin position="231"/>
        <end position="248"/>
    </location>
</feature>
<comment type="caution">
    <text evidence="2">The sequence shown here is derived from an EMBL/GenBank/DDBJ whole genome shotgun (WGS) entry which is preliminary data.</text>
</comment>
<evidence type="ECO:0000313" key="2">
    <source>
        <dbReference type="EMBL" id="KAJ2848447.1"/>
    </source>
</evidence>
<reference evidence="2" key="1">
    <citation type="submission" date="2022-07" db="EMBL/GenBank/DDBJ databases">
        <title>Phylogenomic reconstructions and comparative analyses of Kickxellomycotina fungi.</title>
        <authorList>
            <person name="Reynolds N.K."/>
            <person name="Stajich J.E."/>
            <person name="Barry K."/>
            <person name="Grigoriev I.V."/>
            <person name="Crous P."/>
            <person name="Smith M.E."/>
        </authorList>
    </citation>
    <scope>NUCLEOTIDE SEQUENCE</scope>
    <source>
        <strain evidence="2">NRRL 1566</strain>
    </source>
</reference>
<dbReference type="EMBL" id="JANBUW010000168">
    <property type="protein sequence ID" value="KAJ2848447.1"/>
    <property type="molecule type" value="Genomic_DNA"/>
</dbReference>
<dbReference type="AlphaFoldDB" id="A0A9W8LYP5"/>
<feature type="region of interest" description="Disordered" evidence="1">
    <location>
        <begin position="218"/>
        <end position="248"/>
    </location>
</feature>
<evidence type="ECO:0000313" key="3">
    <source>
        <dbReference type="Proteomes" id="UP001139887"/>
    </source>
</evidence>
<dbReference type="OrthoDB" id="5569703at2759"/>